<name>A0A9W4GUC4_9ACTN</name>
<evidence type="ECO:0000256" key="1">
    <source>
        <dbReference type="SAM" id="MobiDB-lite"/>
    </source>
</evidence>
<evidence type="ECO:0000313" key="2">
    <source>
        <dbReference type="EMBL" id="CAG6397979.1"/>
    </source>
</evidence>
<reference evidence="2" key="1">
    <citation type="submission" date="2021-05" db="EMBL/GenBank/DDBJ databases">
        <authorList>
            <person name="Arsene-Ploetze F."/>
        </authorList>
    </citation>
    <scope>NUCLEOTIDE SEQUENCE</scope>
    <source>
        <strain evidence="2">DSM 42138</strain>
    </source>
</reference>
<proteinExistence type="predicted"/>
<feature type="region of interest" description="Disordered" evidence="1">
    <location>
        <begin position="31"/>
        <end position="76"/>
    </location>
</feature>
<keyword evidence="3" id="KW-1185">Reference proteome</keyword>
<sequence length="76" mass="8431">MCGSAPIAVPRGDSTLCLFLSPHLSACRRDKHVDTSASLPVDPQGRAVSRRGARRRRRRTHRPDCCSGRPCRHPDL</sequence>
<dbReference type="AlphaFoldDB" id="A0A9W4GUC4"/>
<feature type="compositionally biased region" description="Basic residues" evidence="1">
    <location>
        <begin position="48"/>
        <end position="61"/>
    </location>
</feature>
<accession>A0A9W4GUC4</accession>
<comment type="caution">
    <text evidence="2">The sequence shown here is derived from an EMBL/GenBank/DDBJ whole genome shotgun (WGS) entry which is preliminary data.</text>
</comment>
<dbReference type="EMBL" id="CAJSLV010000094">
    <property type="protein sequence ID" value="CAG6397979.1"/>
    <property type="molecule type" value="Genomic_DNA"/>
</dbReference>
<gene>
    <name evidence="2" type="ORF">SCOCK_610007</name>
</gene>
<evidence type="ECO:0000313" key="3">
    <source>
        <dbReference type="Proteomes" id="UP001152519"/>
    </source>
</evidence>
<organism evidence="2 3">
    <name type="scientific">Actinacidiphila cocklensis</name>
    <dbReference type="NCBI Taxonomy" id="887465"/>
    <lineage>
        <taxon>Bacteria</taxon>
        <taxon>Bacillati</taxon>
        <taxon>Actinomycetota</taxon>
        <taxon>Actinomycetes</taxon>
        <taxon>Kitasatosporales</taxon>
        <taxon>Streptomycetaceae</taxon>
        <taxon>Actinacidiphila</taxon>
    </lineage>
</organism>
<protein>
    <submittedName>
        <fullName evidence="2">Uncharacterized protein</fullName>
    </submittedName>
</protein>
<dbReference type="Proteomes" id="UP001152519">
    <property type="component" value="Unassembled WGS sequence"/>
</dbReference>